<reference evidence="7" key="1">
    <citation type="submission" date="2022-11" db="UniProtKB">
        <authorList>
            <consortium name="EnsemblMetazoa"/>
        </authorList>
    </citation>
    <scope>IDENTIFICATION</scope>
</reference>
<evidence type="ECO:0000256" key="5">
    <source>
        <dbReference type="ARBA" id="ARBA00023136"/>
    </source>
</evidence>
<dbReference type="PANTHER" id="PTHR28622">
    <property type="entry name" value="SMALL INTEGRAL MEMBRANE PROTEIN 7"/>
    <property type="match status" value="1"/>
</dbReference>
<name>A0A913Z9D8_PATMI</name>
<dbReference type="InterPro" id="IPR037659">
    <property type="entry name" value="SMIM7"/>
</dbReference>
<dbReference type="AlphaFoldDB" id="A0A913Z9D8"/>
<evidence type="ECO:0000313" key="7">
    <source>
        <dbReference type="EnsemblMetazoa" id="XP_038048362.1"/>
    </source>
</evidence>
<proteinExistence type="inferred from homology"/>
<dbReference type="EnsemblMetazoa" id="XM_038192434.1">
    <property type="protein sequence ID" value="XP_038048362.1"/>
    <property type="gene ID" value="LOC119722363"/>
</dbReference>
<evidence type="ECO:0000256" key="6">
    <source>
        <dbReference type="SAM" id="Phobius"/>
    </source>
</evidence>
<evidence type="ECO:0000313" key="8">
    <source>
        <dbReference type="Proteomes" id="UP000887568"/>
    </source>
</evidence>
<evidence type="ECO:0000256" key="1">
    <source>
        <dbReference type="ARBA" id="ARBA00004167"/>
    </source>
</evidence>
<protein>
    <recommendedName>
        <fullName evidence="9">Small integral membrane protein 7</fullName>
    </recommendedName>
</protein>
<dbReference type="PANTHER" id="PTHR28622:SF1">
    <property type="entry name" value="SMALL INTEGRAL MEMBRANE PROTEIN 7"/>
    <property type="match status" value="1"/>
</dbReference>
<dbReference type="OMA" id="LWNILVM"/>
<keyword evidence="3 6" id="KW-0812">Transmembrane</keyword>
<dbReference type="RefSeq" id="XP_038048362.1">
    <property type="nucleotide sequence ID" value="XM_038192434.1"/>
</dbReference>
<evidence type="ECO:0008006" key="9">
    <source>
        <dbReference type="Google" id="ProtNLM"/>
    </source>
</evidence>
<sequence length="78" mass="8831">MISDLILFGTLMVNAGAVLNFNFKKKQNETQGFGEKDASEPTTGDQIRQFLQNLKFFRIFIGLWNIAVILMMLVLFGS</sequence>
<keyword evidence="5 6" id="KW-0472">Membrane</keyword>
<evidence type="ECO:0000256" key="3">
    <source>
        <dbReference type="ARBA" id="ARBA00022692"/>
    </source>
</evidence>
<feature type="transmembrane region" description="Helical" evidence="6">
    <location>
        <begin position="6"/>
        <end position="23"/>
    </location>
</feature>
<dbReference type="GeneID" id="119722363"/>
<comment type="similarity">
    <text evidence="2">Belongs to the SMIM7 family.</text>
</comment>
<feature type="transmembrane region" description="Helical" evidence="6">
    <location>
        <begin position="56"/>
        <end position="76"/>
    </location>
</feature>
<keyword evidence="8" id="KW-1185">Reference proteome</keyword>
<evidence type="ECO:0000256" key="4">
    <source>
        <dbReference type="ARBA" id="ARBA00022989"/>
    </source>
</evidence>
<dbReference type="GO" id="GO:0016020">
    <property type="term" value="C:membrane"/>
    <property type="evidence" value="ECO:0007669"/>
    <property type="project" value="UniProtKB-SubCell"/>
</dbReference>
<organism evidence="7 8">
    <name type="scientific">Patiria miniata</name>
    <name type="common">Bat star</name>
    <name type="synonym">Asterina miniata</name>
    <dbReference type="NCBI Taxonomy" id="46514"/>
    <lineage>
        <taxon>Eukaryota</taxon>
        <taxon>Metazoa</taxon>
        <taxon>Echinodermata</taxon>
        <taxon>Eleutherozoa</taxon>
        <taxon>Asterozoa</taxon>
        <taxon>Asteroidea</taxon>
        <taxon>Valvatacea</taxon>
        <taxon>Valvatida</taxon>
        <taxon>Asterinidae</taxon>
        <taxon>Patiria</taxon>
    </lineage>
</organism>
<dbReference type="OrthoDB" id="10047572at2759"/>
<comment type="subcellular location">
    <subcellularLocation>
        <location evidence="1">Membrane</location>
        <topology evidence="1">Single-pass membrane protein</topology>
    </subcellularLocation>
</comment>
<accession>A0A913Z9D8</accession>
<evidence type="ECO:0000256" key="2">
    <source>
        <dbReference type="ARBA" id="ARBA00008578"/>
    </source>
</evidence>
<dbReference type="Proteomes" id="UP000887568">
    <property type="component" value="Unplaced"/>
</dbReference>
<keyword evidence="4 6" id="KW-1133">Transmembrane helix</keyword>